<gene>
    <name evidence="3" type="ORF">FHX46_005034</name>
</gene>
<organism evidence="3 4">
    <name type="scientific">Amycolatopsis viridis</name>
    <dbReference type="NCBI Taxonomy" id="185678"/>
    <lineage>
        <taxon>Bacteria</taxon>
        <taxon>Bacillati</taxon>
        <taxon>Actinomycetota</taxon>
        <taxon>Actinomycetes</taxon>
        <taxon>Pseudonocardiales</taxon>
        <taxon>Pseudonocardiaceae</taxon>
        <taxon>Amycolatopsis</taxon>
    </lineage>
</organism>
<dbReference type="PANTHER" id="PTHR40763">
    <property type="entry name" value="MEMBRANE PROTEIN-RELATED"/>
    <property type="match status" value="1"/>
</dbReference>
<feature type="transmembrane region" description="Helical" evidence="1">
    <location>
        <begin position="100"/>
        <end position="117"/>
    </location>
</feature>
<name>A0ABX0SZV1_9PSEU</name>
<accession>A0ABX0SZV1</accession>
<dbReference type="EMBL" id="JAANOU010000001">
    <property type="protein sequence ID" value="NIH82504.1"/>
    <property type="molecule type" value="Genomic_DNA"/>
</dbReference>
<sequence>MTEVPSPDLRIGDHDRESALKALGEHLSAGRLDLDEYGDRSAKVTAARTRRDLAGLFADLPEPHPVFETPVQSAAAPVAPVVTKPDQPVQWSDRPLPQRVAAAAVPFLWVAAVVLFFVVGGWWWFALPFVFTAAGSAFWGKDWERDRQAAYDRRSYRRDRWDRR</sequence>
<proteinExistence type="predicted"/>
<keyword evidence="4" id="KW-1185">Reference proteome</keyword>
<keyword evidence="1" id="KW-0472">Membrane</keyword>
<evidence type="ECO:0000259" key="2">
    <source>
        <dbReference type="Pfam" id="PF08044"/>
    </source>
</evidence>
<evidence type="ECO:0000313" key="3">
    <source>
        <dbReference type="EMBL" id="NIH82504.1"/>
    </source>
</evidence>
<dbReference type="InterPro" id="IPR012551">
    <property type="entry name" value="DUF1707_SHOCT-like"/>
</dbReference>
<dbReference type="PANTHER" id="PTHR40763:SF5">
    <property type="entry name" value="MEMBRANE PROTEIN"/>
    <property type="match status" value="1"/>
</dbReference>
<comment type="caution">
    <text evidence="3">The sequence shown here is derived from an EMBL/GenBank/DDBJ whole genome shotgun (WGS) entry which is preliminary data.</text>
</comment>
<dbReference type="RefSeq" id="WP_167119769.1">
    <property type="nucleotide sequence ID" value="NZ_JAANOU010000001.1"/>
</dbReference>
<reference evidence="3 4" key="1">
    <citation type="submission" date="2020-03" db="EMBL/GenBank/DDBJ databases">
        <title>Sequencing the genomes of 1000 actinobacteria strains.</title>
        <authorList>
            <person name="Klenk H.-P."/>
        </authorList>
    </citation>
    <scope>NUCLEOTIDE SEQUENCE [LARGE SCALE GENOMIC DNA]</scope>
    <source>
        <strain evidence="3 4">DSM 45668</strain>
    </source>
</reference>
<keyword evidence="1" id="KW-1133">Transmembrane helix</keyword>
<evidence type="ECO:0000313" key="4">
    <source>
        <dbReference type="Proteomes" id="UP000754495"/>
    </source>
</evidence>
<dbReference type="Proteomes" id="UP000754495">
    <property type="component" value="Unassembled WGS sequence"/>
</dbReference>
<protein>
    <recommendedName>
        <fullName evidence="2">DUF1707 domain-containing protein</fullName>
    </recommendedName>
</protein>
<keyword evidence="1" id="KW-0812">Transmembrane</keyword>
<evidence type="ECO:0000256" key="1">
    <source>
        <dbReference type="SAM" id="Phobius"/>
    </source>
</evidence>
<dbReference type="Pfam" id="PF08044">
    <property type="entry name" value="DUF1707"/>
    <property type="match status" value="1"/>
</dbReference>
<feature type="domain" description="DUF1707" evidence="2">
    <location>
        <begin position="9"/>
        <end position="61"/>
    </location>
</feature>